<feature type="compositionally biased region" description="Polar residues" evidence="1">
    <location>
        <begin position="190"/>
        <end position="213"/>
    </location>
</feature>
<dbReference type="InterPro" id="IPR018392">
    <property type="entry name" value="LysM"/>
</dbReference>
<feature type="compositionally biased region" description="Low complexity" evidence="1">
    <location>
        <begin position="83"/>
        <end position="93"/>
    </location>
</feature>
<organism evidence="2 3">
    <name type="scientific">Ascobolus immersus RN42</name>
    <dbReference type="NCBI Taxonomy" id="1160509"/>
    <lineage>
        <taxon>Eukaryota</taxon>
        <taxon>Fungi</taxon>
        <taxon>Dikarya</taxon>
        <taxon>Ascomycota</taxon>
        <taxon>Pezizomycotina</taxon>
        <taxon>Pezizomycetes</taxon>
        <taxon>Pezizales</taxon>
        <taxon>Ascobolaceae</taxon>
        <taxon>Ascobolus</taxon>
    </lineage>
</organism>
<feature type="compositionally biased region" description="Gly residues" evidence="1">
    <location>
        <begin position="460"/>
        <end position="481"/>
    </location>
</feature>
<evidence type="ECO:0000313" key="3">
    <source>
        <dbReference type="Proteomes" id="UP000275078"/>
    </source>
</evidence>
<accession>A0A3N4IT52</accession>
<dbReference type="InterPro" id="IPR036779">
    <property type="entry name" value="LysM_dom_sf"/>
</dbReference>
<dbReference type="STRING" id="1160509.A0A3N4IT52"/>
<feature type="region of interest" description="Disordered" evidence="1">
    <location>
        <begin position="350"/>
        <end position="380"/>
    </location>
</feature>
<evidence type="ECO:0000313" key="2">
    <source>
        <dbReference type="EMBL" id="RPA87431.1"/>
    </source>
</evidence>
<feature type="region of interest" description="Disordered" evidence="1">
    <location>
        <begin position="443"/>
        <end position="505"/>
    </location>
</feature>
<proteinExistence type="predicted"/>
<feature type="compositionally biased region" description="Basic and acidic residues" evidence="1">
    <location>
        <begin position="485"/>
        <end position="505"/>
    </location>
</feature>
<feature type="compositionally biased region" description="Low complexity" evidence="1">
    <location>
        <begin position="302"/>
        <end position="315"/>
    </location>
</feature>
<name>A0A3N4IT52_ASCIM</name>
<evidence type="ECO:0008006" key="4">
    <source>
        <dbReference type="Google" id="ProtNLM"/>
    </source>
</evidence>
<protein>
    <recommendedName>
        <fullName evidence="4">LysM domain-containing protein</fullName>
    </recommendedName>
</protein>
<gene>
    <name evidence="2" type="ORF">BJ508DRAFT_357082</name>
</gene>
<feature type="region of interest" description="Disordered" evidence="1">
    <location>
        <begin position="290"/>
        <end position="323"/>
    </location>
</feature>
<keyword evidence="3" id="KW-1185">Reference proteome</keyword>
<feature type="compositionally biased region" description="Low complexity" evidence="1">
    <location>
        <begin position="363"/>
        <end position="380"/>
    </location>
</feature>
<feature type="region of interest" description="Disordered" evidence="1">
    <location>
        <begin position="139"/>
        <end position="226"/>
    </location>
</feature>
<evidence type="ECO:0000256" key="1">
    <source>
        <dbReference type="SAM" id="MobiDB-lite"/>
    </source>
</evidence>
<dbReference type="CDD" id="cd00118">
    <property type="entry name" value="LysM"/>
    <property type="match status" value="1"/>
</dbReference>
<sequence>MNSGLGALSSSSSRFHHSASTSTTTTTSNNNTTHLHPASSSSNLRSRNTRQTNGTSPTPSSSRPASIRSNVSRNSHHRGEGGSATSTTPSRPASMKRSSSQRQNLLIPEGWEGGWSKLSNIANTVLNVDILAIGTGENPWRSEVEGRGGGGGGKDADGSTGRSGKLKAGETNGSGRGEVYSRTKRRSSDEFTTTEDNPNERWNLNAGGSTKRATSPPPSRATSDASHDRLVYIHRVRPTDTFEGLLITFSISATALRRANRLWPGDSIQARRDLLLPVDECYVRGTHLTPDEAAPLLPPDPSDTSTSSTSTPTPSVSGSFPSEYPEPHAYISLPTIPHPIPITRLSPAHLSHFPPHRPPHARTSSSFSTSSLTTPPDTPTGLLPGNLVPGSFPLHAPTPKATDPVLPKIHFPDLHQAEEGVGKVLVMAEQVGRRVEGLWRSLSSGAGEDVSRRGIELGSMRGGGYGGGRSNQGSESGGGGVSSTRSRDGEGRRRRRVEREGKRVE</sequence>
<dbReference type="OrthoDB" id="2192830at2759"/>
<feature type="compositionally biased region" description="Low complexity" evidence="1">
    <location>
        <begin position="9"/>
        <end position="69"/>
    </location>
</feature>
<dbReference type="EMBL" id="ML119646">
    <property type="protein sequence ID" value="RPA87431.1"/>
    <property type="molecule type" value="Genomic_DNA"/>
</dbReference>
<dbReference type="AlphaFoldDB" id="A0A3N4IT52"/>
<reference evidence="2 3" key="1">
    <citation type="journal article" date="2018" name="Nat. Ecol. Evol.">
        <title>Pezizomycetes genomes reveal the molecular basis of ectomycorrhizal truffle lifestyle.</title>
        <authorList>
            <person name="Murat C."/>
            <person name="Payen T."/>
            <person name="Noel B."/>
            <person name="Kuo A."/>
            <person name="Morin E."/>
            <person name="Chen J."/>
            <person name="Kohler A."/>
            <person name="Krizsan K."/>
            <person name="Balestrini R."/>
            <person name="Da Silva C."/>
            <person name="Montanini B."/>
            <person name="Hainaut M."/>
            <person name="Levati E."/>
            <person name="Barry K.W."/>
            <person name="Belfiori B."/>
            <person name="Cichocki N."/>
            <person name="Clum A."/>
            <person name="Dockter R.B."/>
            <person name="Fauchery L."/>
            <person name="Guy J."/>
            <person name="Iotti M."/>
            <person name="Le Tacon F."/>
            <person name="Lindquist E.A."/>
            <person name="Lipzen A."/>
            <person name="Malagnac F."/>
            <person name="Mello A."/>
            <person name="Molinier V."/>
            <person name="Miyauchi S."/>
            <person name="Poulain J."/>
            <person name="Riccioni C."/>
            <person name="Rubini A."/>
            <person name="Sitrit Y."/>
            <person name="Splivallo R."/>
            <person name="Traeger S."/>
            <person name="Wang M."/>
            <person name="Zifcakova L."/>
            <person name="Wipf D."/>
            <person name="Zambonelli A."/>
            <person name="Paolocci F."/>
            <person name="Nowrousian M."/>
            <person name="Ottonello S."/>
            <person name="Baldrian P."/>
            <person name="Spatafora J.W."/>
            <person name="Henrissat B."/>
            <person name="Nagy L.G."/>
            <person name="Aury J.M."/>
            <person name="Wincker P."/>
            <person name="Grigoriev I.V."/>
            <person name="Bonfante P."/>
            <person name="Martin F.M."/>
        </authorList>
    </citation>
    <scope>NUCLEOTIDE SEQUENCE [LARGE SCALE GENOMIC DNA]</scope>
    <source>
        <strain evidence="2 3">RN42</strain>
    </source>
</reference>
<dbReference type="Proteomes" id="UP000275078">
    <property type="component" value="Unassembled WGS sequence"/>
</dbReference>
<dbReference type="Gene3D" id="3.10.350.10">
    <property type="entry name" value="LysM domain"/>
    <property type="match status" value="1"/>
</dbReference>
<feature type="region of interest" description="Disordered" evidence="1">
    <location>
        <begin position="1"/>
        <end position="102"/>
    </location>
</feature>